<organism evidence="1 2">
    <name type="scientific">Eumeta variegata</name>
    <name type="common">Bagworm moth</name>
    <name type="synonym">Eumeta japonica</name>
    <dbReference type="NCBI Taxonomy" id="151549"/>
    <lineage>
        <taxon>Eukaryota</taxon>
        <taxon>Metazoa</taxon>
        <taxon>Ecdysozoa</taxon>
        <taxon>Arthropoda</taxon>
        <taxon>Hexapoda</taxon>
        <taxon>Insecta</taxon>
        <taxon>Pterygota</taxon>
        <taxon>Neoptera</taxon>
        <taxon>Endopterygota</taxon>
        <taxon>Lepidoptera</taxon>
        <taxon>Glossata</taxon>
        <taxon>Ditrysia</taxon>
        <taxon>Tineoidea</taxon>
        <taxon>Psychidae</taxon>
        <taxon>Oiketicinae</taxon>
        <taxon>Eumeta</taxon>
    </lineage>
</organism>
<comment type="caution">
    <text evidence="1">The sequence shown here is derived from an EMBL/GenBank/DDBJ whole genome shotgun (WGS) entry which is preliminary data.</text>
</comment>
<name>A0A4C1WKU2_EUMVA</name>
<sequence>MIRWIKFRDCVREFQWRFRALRCLAGLAVNHTARDRLYELATAAPPASARALHSTREVPGTPACIHFTATQSSHFKTTILDPTLSILVNYRGDHVHDGFHLTRNTKLEDGASSANAN</sequence>
<dbReference type="Proteomes" id="UP000299102">
    <property type="component" value="Unassembled WGS sequence"/>
</dbReference>
<proteinExistence type="predicted"/>
<protein>
    <submittedName>
        <fullName evidence="1">Uncharacterized protein</fullName>
    </submittedName>
</protein>
<evidence type="ECO:0000313" key="1">
    <source>
        <dbReference type="EMBL" id="GBP52076.1"/>
    </source>
</evidence>
<accession>A0A4C1WKU2</accession>
<keyword evidence="2" id="KW-1185">Reference proteome</keyword>
<reference evidence="1 2" key="1">
    <citation type="journal article" date="2019" name="Commun. Biol.">
        <title>The bagworm genome reveals a unique fibroin gene that provides high tensile strength.</title>
        <authorList>
            <person name="Kono N."/>
            <person name="Nakamura H."/>
            <person name="Ohtoshi R."/>
            <person name="Tomita M."/>
            <person name="Numata K."/>
            <person name="Arakawa K."/>
        </authorList>
    </citation>
    <scope>NUCLEOTIDE SEQUENCE [LARGE SCALE GENOMIC DNA]</scope>
</reference>
<gene>
    <name evidence="1" type="ORF">EVAR_41979_1</name>
</gene>
<evidence type="ECO:0000313" key="2">
    <source>
        <dbReference type="Proteomes" id="UP000299102"/>
    </source>
</evidence>
<dbReference type="AlphaFoldDB" id="A0A4C1WKU2"/>
<dbReference type="EMBL" id="BGZK01000595">
    <property type="protein sequence ID" value="GBP52076.1"/>
    <property type="molecule type" value="Genomic_DNA"/>
</dbReference>